<feature type="domain" description="Schlafen AlbA-2" evidence="1">
    <location>
        <begin position="42"/>
        <end position="166"/>
    </location>
</feature>
<dbReference type="RefSeq" id="WP_184823581.1">
    <property type="nucleotide sequence ID" value="NZ_JACHMM010000001.1"/>
</dbReference>
<keyword evidence="3" id="KW-1185">Reference proteome</keyword>
<evidence type="ECO:0000313" key="3">
    <source>
        <dbReference type="Proteomes" id="UP000542813"/>
    </source>
</evidence>
<evidence type="ECO:0000259" key="1">
    <source>
        <dbReference type="Pfam" id="PF04326"/>
    </source>
</evidence>
<proteinExistence type="predicted"/>
<dbReference type="InterPro" id="IPR007421">
    <property type="entry name" value="Schlafen_AlbA_2_dom"/>
</dbReference>
<dbReference type="Pfam" id="PF04326">
    <property type="entry name" value="SLFN_AlbA_2"/>
    <property type="match status" value="1"/>
</dbReference>
<name>A0A7W9GRT1_9ACTN</name>
<comment type="caution">
    <text evidence="2">The sequence shown here is derived from an EMBL/GenBank/DDBJ whole genome shotgun (WGS) entry which is preliminary data.</text>
</comment>
<reference evidence="2 3" key="1">
    <citation type="submission" date="2020-08" db="EMBL/GenBank/DDBJ databases">
        <title>Sequencing the genomes of 1000 actinobacteria strains.</title>
        <authorList>
            <person name="Klenk H.-P."/>
        </authorList>
    </citation>
    <scope>NUCLEOTIDE SEQUENCE [LARGE SCALE GENOMIC DNA]</scope>
    <source>
        <strain evidence="2 3">DSM 102122</strain>
    </source>
</reference>
<dbReference type="InterPro" id="IPR038461">
    <property type="entry name" value="Schlafen_AlbA_2_dom_sf"/>
</dbReference>
<organism evidence="2 3">
    <name type="scientific">Jiangella mangrovi</name>
    <dbReference type="NCBI Taxonomy" id="1524084"/>
    <lineage>
        <taxon>Bacteria</taxon>
        <taxon>Bacillati</taxon>
        <taxon>Actinomycetota</taxon>
        <taxon>Actinomycetes</taxon>
        <taxon>Jiangellales</taxon>
        <taxon>Jiangellaceae</taxon>
        <taxon>Jiangella</taxon>
    </lineage>
</organism>
<evidence type="ECO:0000313" key="2">
    <source>
        <dbReference type="EMBL" id="MBB5788737.1"/>
    </source>
</evidence>
<dbReference type="AlphaFoldDB" id="A0A7W9GRT1"/>
<sequence>MTVTWTSLHRLLGVAPGPLTYEMFEQAAGEQLAETGDLDWKQTLPFKLEKAHAEKEKEELCKDVAAMANSGGGLIAYGIAADGQSGRAQKVMPVTMDEKAQLQIRSLAAARIRPIVGGLQLVPLPAPGDPANGVLAVHVPASPSAPHALEGQDVLRFPYRYGPQTVWMREQELERAYGDRFDRRAADHERLAKIIDELTSRLDSGVGAWVVGVAHPRVPRTGLVPDTPRGEIISIIDRAREVSNELIPRGGFFRYGFLDAVEHEALNPRRGLRRWVVRRASPSGPSDQSQGVHVEIHHDGTAVLAAQLNWNAPSDDTALVISELIESAAADLVALTASTARARYIDSPLAVRLDLVQDIDGALPYQAATAYGPLGTPRNTPLPIDGTWRVHRFTPIETEVSATADKSALEEAARDLATDAMHQFGAESIRLLRARPAGGQAS</sequence>
<gene>
    <name evidence="2" type="ORF">HD601_003312</name>
</gene>
<dbReference type="EMBL" id="JACHMM010000001">
    <property type="protein sequence ID" value="MBB5788737.1"/>
    <property type="molecule type" value="Genomic_DNA"/>
</dbReference>
<dbReference type="Gene3D" id="3.30.950.30">
    <property type="entry name" value="Schlafen, AAA domain"/>
    <property type="match status" value="1"/>
</dbReference>
<accession>A0A7W9GRT1</accession>
<protein>
    <recommendedName>
        <fullName evidence="1">Schlafen AlbA-2 domain-containing protein</fullName>
    </recommendedName>
</protein>
<dbReference type="Proteomes" id="UP000542813">
    <property type="component" value="Unassembled WGS sequence"/>
</dbReference>